<dbReference type="PROSITE" id="PS00463">
    <property type="entry name" value="ZN2_CY6_FUNGAL_1"/>
    <property type="match status" value="1"/>
</dbReference>
<dbReference type="Pfam" id="PF04082">
    <property type="entry name" value="Fungal_trans"/>
    <property type="match status" value="1"/>
</dbReference>
<evidence type="ECO:0000256" key="1">
    <source>
        <dbReference type="ARBA" id="ARBA00022723"/>
    </source>
</evidence>
<feature type="domain" description="Zn(2)-C6 fungal-type" evidence="4">
    <location>
        <begin position="27"/>
        <end position="59"/>
    </location>
</feature>
<accession>A0A5C3MKN9</accession>
<evidence type="ECO:0000313" key="5">
    <source>
        <dbReference type="EMBL" id="TFK44488.1"/>
    </source>
</evidence>
<feature type="compositionally biased region" description="Basic and acidic residues" evidence="3">
    <location>
        <begin position="198"/>
        <end position="207"/>
    </location>
</feature>
<feature type="compositionally biased region" description="Basic and acidic residues" evidence="3">
    <location>
        <begin position="143"/>
        <end position="152"/>
    </location>
</feature>
<evidence type="ECO:0000256" key="3">
    <source>
        <dbReference type="SAM" id="MobiDB-lite"/>
    </source>
</evidence>
<dbReference type="GO" id="GO:0006351">
    <property type="term" value="P:DNA-templated transcription"/>
    <property type="evidence" value="ECO:0007669"/>
    <property type="project" value="InterPro"/>
</dbReference>
<dbReference type="CDD" id="cd12148">
    <property type="entry name" value="fungal_TF_MHR"/>
    <property type="match status" value="1"/>
</dbReference>
<proteinExistence type="predicted"/>
<gene>
    <name evidence="5" type="ORF">BDQ12DRAFT_673081</name>
</gene>
<dbReference type="InterPro" id="IPR007219">
    <property type="entry name" value="XnlR_reg_dom"/>
</dbReference>
<dbReference type="InterPro" id="IPR036864">
    <property type="entry name" value="Zn2-C6_fun-type_DNA-bd_sf"/>
</dbReference>
<dbReference type="STRING" id="68775.A0A5C3MKN9"/>
<dbReference type="PANTHER" id="PTHR47783:SF1">
    <property type="entry name" value="ZN(II)2CYS6 TRANSCRIPTION FACTOR (EUROFUNG)"/>
    <property type="match status" value="1"/>
</dbReference>
<dbReference type="GO" id="GO:0000981">
    <property type="term" value="F:DNA-binding transcription factor activity, RNA polymerase II-specific"/>
    <property type="evidence" value="ECO:0007669"/>
    <property type="project" value="InterPro"/>
</dbReference>
<dbReference type="GO" id="GO:0003677">
    <property type="term" value="F:DNA binding"/>
    <property type="evidence" value="ECO:0007669"/>
    <property type="project" value="InterPro"/>
</dbReference>
<feature type="compositionally biased region" description="Low complexity" evidence="3">
    <location>
        <begin position="94"/>
        <end position="121"/>
    </location>
</feature>
<protein>
    <recommendedName>
        <fullName evidence="4">Zn(2)-C6 fungal-type domain-containing protein</fullName>
    </recommendedName>
</protein>
<sequence>MDDSFQFIIESPQHSQGHKKRPRLVTSCDNCRLKKIKCLQPSPETKCEACKTAKIPCRFRDRERYFAERSRAIAGPNANSAYMAEPKVEPSSSLDAFSVASGSSSPSMSSHSNPRSTSHSPKASGMVSADVESNGRYTSYPPDSRRSTESSHRHSNSSSISSFHSSRSDHPTGYNSYLGPGSSQLLHQTHTRSTSGPHDSRHIHLFDSDHPELPHASVMQQFIPIFFERFGSEFTFLSYQLVMGDFWERSLPPLIANCIAAMASRYSTLPELVARGLHNVSDAYLENAKTVLNSVAHIPSIETLHGLILLSWAEYKSNKIPSFRLYCQAAMRMAMDLGISDQNTIQVHADERERDRRRSTWASIVQLHMTSSSYR</sequence>
<dbReference type="SUPFAM" id="SSF57701">
    <property type="entry name" value="Zn2/Cys6 DNA-binding domain"/>
    <property type="match status" value="1"/>
</dbReference>
<dbReference type="SMART" id="SM00066">
    <property type="entry name" value="GAL4"/>
    <property type="match status" value="1"/>
</dbReference>
<dbReference type="Proteomes" id="UP000308652">
    <property type="component" value="Unassembled WGS sequence"/>
</dbReference>
<dbReference type="PROSITE" id="PS50048">
    <property type="entry name" value="ZN2_CY6_FUNGAL_2"/>
    <property type="match status" value="1"/>
</dbReference>
<feature type="compositionally biased region" description="Polar residues" evidence="3">
    <location>
        <begin position="181"/>
        <end position="197"/>
    </location>
</feature>
<feature type="compositionally biased region" description="Low complexity" evidence="3">
    <location>
        <begin position="156"/>
        <end position="165"/>
    </location>
</feature>
<organism evidence="5 6">
    <name type="scientific">Crucibulum laeve</name>
    <dbReference type="NCBI Taxonomy" id="68775"/>
    <lineage>
        <taxon>Eukaryota</taxon>
        <taxon>Fungi</taxon>
        <taxon>Dikarya</taxon>
        <taxon>Basidiomycota</taxon>
        <taxon>Agaricomycotina</taxon>
        <taxon>Agaricomycetes</taxon>
        <taxon>Agaricomycetidae</taxon>
        <taxon>Agaricales</taxon>
        <taxon>Agaricineae</taxon>
        <taxon>Nidulariaceae</taxon>
        <taxon>Crucibulum</taxon>
    </lineage>
</organism>
<reference evidence="5 6" key="1">
    <citation type="journal article" date="2019" name="Nat. Ecol. Evol.">
        <title>Megaphylogeny resolves global patterns of mushroom evolution.</title>
        <authorList>
            <person name="Varga T."/>
            <person name="Krizsan K."/>
            <person name="Foldi C."/>
            <person name="Dima B."/>
            <person name="Sanchez-Garcia M."/>
            <person name="Sanchez-Ramirez S."/>
            <person name="Szollosi G.J."/>
            <person name="Szarkandi J.G."/>
            <person name="Papp V."/>
            <person name="Albert L."/>
            <person name="Andreopoulos W."/>
            <person name="Angelini C."/>
            <person name="Antonin V."/>
            <person name="Barry K.W."/>
            <person name="Bougher N.L."/>
            <person name="Buchanan P."/>
            <person name="Buyck B."/>
            <person name="Bense V."/>
            <person name="Catcheside P."/>
            <person name="Chovatia M."/>
            <person name="Cooper J."/>
            <person name="Damon W."/>
            <person name="Desjardin D."/>
            <person name="Finy P."/>
            <person name="Geml J."/>
            <person name="Haridas S."/>
            <person name="Hughes K."/>
            <person name="Justo A."/>
            <person name="Karasinski D."/>
            <person name="Kautmanova I."/>
            <person name="Kiss B."/>
            <person name="Kocsube S."/>
            <person name="Kotiranta H."/>
            <person name="LaButti K.M."/>
            <person name="Lechner B.E."/>
            <person name="Liimatainen K."/>
            <person name="Lipzen A."/>
            <person name="Lukacs Z."/>
            <person name="Mihaltcheva S."/>
            <person name="Morgado L.N."/>
            <person name="Niskanen T."/>
            <person name="Noordeloos M.E."/>
            <person name="Ohm R.A."/>
            <person name="Ortiz-Santana B."/>
            <person name="Ovrebo C."/>
            <person name="Racz N."/>
            <person name="Riley R."/>
            <person name="Savchenko A."/>
            <person name="Shiryaev A."/>
            <person name="Soop K."/>
            <person name="Spirin V."/>
            <person name="Szebenyi C."/>
            <person name="Tomsovsky M."/>
            <person name="Tulloss R.E."/>
            <person name="Uehling J."/>
            <person name="Grigoriev I.V."/>
            <person name="Vagvolgyi C."/>
            <person name="Papp T."/>
            <person name="Martin F.M."/>
            <person name="Miettinen O."/>
            <person name="Hibbett D.S."/>
            <person name="Nagy L.G."/>
        </authorList>
    </citation>
    <scope>NUCLEOTIDE SEQUENCE [LARGE SCALE GENOMIC DNA]</scope>
    <source>
        <strain evidence="5 6">CBS 166.37</strain>
    </source>
</reference>
<evidence type="ECO:0000256" key="2">
    <source>
        <dbReference type="ARBA" id="ARBA00023242"/>
    </source>
</evidence>
<dbReference type="InterPro" id="IPR001138">
    <property type="entry name" value="Zn2Cys6_DnaBD"/>
</dbReference>
<keyword evidence="1" id="KW-0479">Metal-binding</keyword>
<dbReference type="Gene3D" id="4.10.240.10">
    <property type="entry name" value="Zn(2)-C6 fungal-type DNA-binding domain"/>
    <property type="match status" value="1"/>
</dbReference>
<evidence type="ECO:0000259" key="4">
    <source>
        <dbReference type="PROSITE" id="PS50048"/>
    </source>
</evidence>
<keyword evidence="2" id="KW-0539">Nucleus</keyword>
<dbReference type="OrthoDB" id="2428527at2759"/>
<name>A0A5C3MKN9_9AGAR</name>
<dbReference type="CDD" id="cd00067">
    <property type="entry name" value="GAL4"/>
    <property type="match status" value="1"/>
</dbReference>
<dbReference type="Pfam" id="PF00172">
    <property type="entry name" value="Zn_clus"/>
    <property type="match status" value="1"/>
</dbReference>
<dbReference type="AlphaFoldDB" id="A0A5C3MKN9"/>
<feature type="region of interest" description="Disordered" evidence="3">
    <location>
        <begin position="94"/>
        <end position="207"/>
    </location>
</feature>
<evidence type="ECO:0000313" key="6">
    <source>
        <dbReference type="Proteomes" id="UP000308652"/>
    </source>
</evidence>
<dbReference type="GO" id="GO:0008270">
    <property type="term" value="F:zinc ion binding"/>
    <property type="evidence" value="ECO:0007669"/>
    <property type="project" value="InterPro"/>
</dbReference>
<dbReference type="EMBL" id="ML213590">
    <property type="protein sequence ID" value="TFK44488.1"/>
    <property type="molecule type" value="Genomic_DNA"/>
</dbReference>
<dbReference type="PANTHER" id="PTHR47783">
    <property type="entry name" value="ZN(II)2CYS6 TRANSCRIPTION FACTOR (EUROFUNG)-RELATED"/>
    <property type="match status" value="1"/>
</dbReference>
<keyword evidence="6" id="KW-1185">Reference proteome</keyword>